<evidence type="ECO:0000259" key="1">
    <source>
        <dbReference type="Pfam" id="PF00005"/>
    </source>
</evidence>
<dbReference type="GO" id="GO:0005524">
    <property type="term" value="F:ATP binding"/>
    <property type="evidence" value="ECO:0007669"/>
    <property type="project" value="UniProtKB-KW"/>
</dbReference>
<dbReference type="GO" id="GO:0016887">
    <property type="term" value="F:ATP hydrolysis activity"/>
    <property type="evidence" value="ECO:0007669"/>
    <property type="project" value="InterPro"/>
</dbReference>
<dbReference type="HOGENOM" id="CLU_000604_1_15_9"/>
<keyword evidence="2" id="KW-0067">ATP-binding</keyword>
<protein>
    <submittedName>
        <fullName evidence="2">Putative phosphate import ATP-binding protein PstB 3</fullName>
    </submittedName>
</protein>
<dbReference type="AlphaFoldDB" id="C0B4Y9"/>
<keyword evidence="2" id="KW-0547">Nucleotide-binding</keyword>
<dbReference type="PANTHER" id="PTHR43423">
    <property type="entry name" value="ABC TRANSPORTER I FAMILY MEMBER 17"/>
    <property type="match status" value="1"/>
</dbReference>
<feature type="domain" description="ABC transporter" evidence="1">
    <location>
        <begin position="19"/>
        <end position="73"/>
    </location>
</feature>
<gene>
    <name evidence="2" type="ORF">COPCOM_00209</name>
</gene>
<dbReference type="Pfam" id="PF00005">
    <property type="entry name" value="ABC_tran"/>
    <property type="match status" value="1"/>
</dbReference>
<dbReference type="Gene3D" id="3.40.50.300">
    <property type="entry name" value="P-loop containing nucleotide triphosphate hydrolases"/>
    <property type="match status" value="1"/>
</dbReference>
<sequence>MSKISVKNLDLYYGDFKALKNINLEIEPNKITAFIGPSGCGKSTLLKSINRMNDLVEGCRIDGEILLDGQNIFLKEWT</sequence>
<name>C0B4Y9_9FIRM</name>
<dbReference type="InterPro" id="IPR027417">
    <property type="entry name" value="P-loop_NTPase"/>
</dbReference>
<accession>C0B4Y9</accession>
<evidence type="ECO:0000313" key="2">
    <source>
        <dbReference type="EMBL" id="EEG91514.1"/>
    </source>
</evidence>
<reference evidence="2 3" key="2">
    <citation type="submission" date="2009-03" db="EMBL/GenBank/DDBJ databases">
        <title>Draft genome sequence of Coprococcus comes (ATCC 27758).</title>
        <authorList>
            <person name="Sudarsanam P."/>
            <person name="Ley R."/>
            <person name="Guruge J."/>
            <person name="Turnbaugh P.J."/>
            <person name="Mahowald M."/>
            <person name="Liep D."/>
            <person name="Gordon J."/>
        </authorList>
    </citation>
    <scope>NUCLEOTIDE SEQUENCE [LARGE SCALE GENOMIC DNA]</scope>
    <source>
        <strain evidence="2 3">ATCC 27758</strain>
    </source>
</reference>
<comment type="caution">
    <text evidence="2">The sequence shown here is derived from an EMBL/GenBank/DDBJ whole genome shotgun (WGS) entry which is preliminary data.</text>
</comment>
<dbReference type="InterPro" id="IPR003439">
    <property type="entry name" value="ABC_transporter-like_ATP-bd"/>
</dbReference>
<dbReference type="SUPFAM" id="SSF52540">
    <property type="entry name" value="P-loop containing nucleoside triphosphate hydrolases"/>
    <property type="match status" value="1"/>
</dbReference>
<evidence type="ECO:0000313" key="3">
    <source>
        <dbReference type="Proteomes" id="UP000003793"/>
    </source>
</evidence>
<proteinExistence type="predicted"/>
<organism evidence="2 3">
    <name type="scientific">Coprococcus comes ATCC 27758</name>
    <dbReference type="NCBI Taxonomy" id="470146"/>
    <lineage>
        <taxon>Bacteria</taxon>
        <taxon>Bacillati</taxon>
        <taxon>Bacillota</taxon>
        <taxon>Clostridia</taxon>
        <taxon>Lachnospirales</taxon>
        <taxon>Lachnospiraceae</taxon>
        <taxon>Coprococcus</taxon>
    </lineage>
</organism>
<dbReference type="EMBL" id="ABVR01000029">
    <property type="protein sequence ID" value="EEG91514.1"/>
    <property type="molecule type" value="Genomic_DNA"/>
</dbReference>
<reference evidence="2 3" key="1">
    <citation type="submission" date="2009-02" db="EMBL/GenBank/DDBJ databases">
        <authorList>
            <person name="Fulton L."/>
            <person name="Clifton S."/>
            <person name="Fulton B."/>
            <person name="Xu J."/>
            <person name="Minx P."/>
            <person name="Pepin K.H."/>
            <person name="Johnson M."/>
            <person name="Bhonagiri V."/>
            <person name="Nash W.E."/>
            <person name="Mardis E.R."/>
            <person name="Wilson R.K."/>
        </authorList>
    </citation>
    <scope>NUCLEOTIDE SEQUENCE [LARGE SCALE GENOMIC DNA]</scope>
    <source>
        <strain evidence="2 3">ATCC 27758</strain>
    </source>
</reference>
<dbReference type="PANTHER" id="PTHR43423:SF1">
    <property type="entry name" value="ABC TRANSPORTER I FAMILY MEMBER 17"/>
    <property type="match status" value="1"/>
</dbReference>
<dbReference type="Proteomes" id="UP000003793">
    <property type="component" value="Unassembled WGS sequence"/>
</dbReference>